<protein>
    <submittedName>
        <fullName evidence="2">Uncharacterized protein</fullName>
    </submittedName>
</protein>
<keyword evidence="3" id="KW-1185">Reference proteome</keyword>
<evidence type="ECO:0000313" key="2">
    <source>
        <dbReference type="Ensembl" id="ENSGAGP00000018141.1"/>
    </source>
</evidence>
<sequence length="38" mass="3894">MLSVHVAAALALSLPWQAGLVSRNALGATFVATRSSLL</sequence>
<organism evidence="2 3">
    <name type="scientific">Gopherus agassizii</name>
    <name type="common">Agassiz's desert tortoise</name>
    <dbReference type="NCBI Taxonomy" id="38772"/>
    <lineage>
        <taxon>Eukaryota</taxon>
        <taxon>Metazoa</taxon>
        <taxon>Chordata</taxon>
        <taxon>Craniata</taxon>
        <taxon>Vertebrata</taxon>
        <taxon>Euteleostomi</taxon>
        <taxon>Archelosauria</taxon>
        <taxon>Testudinata</taxon>
        <taxon>Testudines</taxon>
        <taxon>Cryptodira</taxon>
        <taxon>Durocryptodira</taxon>
        <taxon>Testudinoidea</taxon>
        <taxon>Testudinidae</taxon>
        <taxon>Gopherus</taxon>
    </lineage>
</organism>
<feature type="signal peptide" evidence="1">
    <location>
        <begin position="1"/>
        <end position="18"/>
    </location>
</feature>
<proteinExistence type="predicted"/>
<name>A0A452HSY5_9SAUR</name>
<dbReference type="Ensembl" id="ENSGAGT00000020679.1">
    <property type="protein sequence ID" value="ENSGAGP00000018141.1"/>
    <property type="gene ID" value="ENSGAGG00000013439.1"/>
</dbReference>
<reference evidence="3" key="1">
    <citation type="journal article" date="2017" name="PLoS ONE">
        <title>The Agassiz's desert tortoise genome provides a resource for the conservation of a threatened species.</title>
        <authorList>
            <person name="Tollis M."/>
            <person name="DeNardo D.F."/>
            <person name="Cornelius J.A."/>
            <person name="Dolby G.A."/>
            <person name="Edwards T."/>
            <person name="Henen B.T."/>
            <person name="Karl A.E."/>
            <person name="Murphy R.W."/>
            <person name="Kusumi K."/>
        </authorList>
    </citation>
    <scope>NUCLEOTIDE SEQUENCE [LARGE SCALE GENOMIC DNA]</scope>
</reference>
<accession>A0A452HSY5</accession>
<feature type="chain" id="PRO_5019385976" evidence="1">
    <location>
        <begin position="19"/>
        <end position="38"/>
    </location>
</feature>
<reference evidence="2" key="3">
    <citation type="submission" date="2025-09" db="UniProtKB">
        <authorList>
            <consortium name="Ensembl"/>
        </authorList>
    </citation>
    <scope>IDENTIFICATION</scope>
</reference>
<evidence type="ECO:0000313" key="3">
    <source>
        <dbReference type="Proteomes" id="UP000291020"/>
    </source>
</evidence>
<dbReference type="AlphaFoldDB" id="A0A452HSY5"/>
<keyword evidence="1" id="KW-0732">Signal</keyword>
<dbReference type="Proteomes" id="UP000291020">
    <property type="component" value="Unassembled WGS sequence"/>
</dbReference>
<reference evidence="2" key="2">
    <citation type="submission" date="2025-08" db="UniProtKB">
        <authorList>
            <consortium name="Ensembl"/>
        </authorList>
    </citation>
    <scope>IDENTIFICATION</scope>
</reference>
<evidence type="ECO:0000256" key="1">
    <source>
        <dbReference type="SAM" id="SignalP"/>
    </source>
</evidence>